<dbReference type="SUPFAM" id="SSF51556">
    <property type="entry name" value="Metallo-dependent hydrolases"/>
    <property type="match status" value="1"/>
</dbReference>
<feature type="domain" description="Adenosine deaminase" evidence="6">
    <location>
        <begin position="20"/>
        <end position="335"/>
    </location>
</feature>
<dbReference type="EMBL" id="BOOB01000036">
    <property type="protein sequence ID" value="GIH34345.1"/>
    <property type="molecule type" value="Genomic_DNA"/>
</dbReference>
<dbReference type="InterPro" id="IPR006330">
    <property type="entry name" value="Ado/ade_deaminase"/>
</dbReference>
<accession>A0ABQ4FHR0</accession>
<gene>
    <name evidence="7" type="primary">add</name>
    <name evidence="7" type="ORF">Mam01_45090</name>
</gene>
<evidence type="ECO:0000313" key="7">
    <source>
        <dbReference type="EMBL" id="GIH34345.1"/>
    </source>
</evidence>
<reference evidence="7 8" key="1">
    <citation type="submission" date="2021-01" db="EMBL/GenBank/DDBJ databases">
        <title>Whole genome shotgun sequence of Microbispora amethystogenes NBRC 101907.</title>
        <authorList>
            <person name="Komaki H."/>
            <person name="Tamura T."/>
        </authorList>
    </citation>
    <scope>NUCLEOTIDE SEQUENCE [LARGE SCALE GENOMIC DNA]</scope>
    <source>
        <strain evidence="7 8">NBRC 101907</strain>
    </source>
</reference>
<proteinExistence type="inferred from homology"/>
<sequence>MRRPGPRAYAAAVRDLALLPKAHLHVHLESAIRPETLAEIAAANGLPVPARPSGPFAGFRDFADHGSLVRECLVRPEDFHRIAVEFCADEAAQGTRWAEVTFTAASHGERLGAPEMPLEAVLAGLAEGRAAYGVECGVLLDHSRRRPVDRLRRTVRLATRYAGDGVLGVGVAGEESYPLAPFAEVFAAAADAGLHVVHHAGESEGPGSIREAITAGRAERLGHGVRVLEDPGLTAEVRERGIPLEVCPSSNVALGLVDGLAAHPFPLLREAGLVVTLNTDIPSVTGTTLTDEYARVRESFGYDDAALAGLARASADASFAPEETKRALRRDVDAWLAS</sequence>
<dbReference type="Proteomes" id="UP000651728">
    <property type="component" value="Unassembled WGS sequence"/>
</dbReference>
<evidence type="ECO:0000259" key="6">
    <source>
        <dbReference type="Pfam" id="PF00962"/>
    </source>
</evidence>
<keyword evidence="8" id="KW-1185">Reference proteome</keyword>
<dbReference type="InterPro" id="IPR032466">
    <property type="entry name" value="Metal_Hydrolase"/>
</dbReference>
<evidence type="ECO:0000313" key="8">
    <source>
        <dbReference type="Proteomes" id="UP000651728"/>
    </source>
</evidence>
<dbReference type="PANTHER" id="PTHR43114:SF6">
    <property type="entry name" value="ADENINE DEAMINASE"/>
    <property type="match status" value="1"/>
</dbReference>
<comment type="similarity">
    <text evidence="2">Belongs to the metallo-dependent hydrolases superfamily. Adenosine and AMP deaminases family.</text>
</comment>
<comment type="cofactor">
    <cofactor evidence="1">
        <name>Zn(2+)</name>
        <dbReference type="ChEBI" id="CHEBI:29105"/>
    </cofactor>
</comment>
<keyword evidence="5" id="KW-0862">Zinc</keyword>
<protein>
    <submittedName>
        <fullName evidence="7">Adenosine deaminase</fullName>
    </submittedName>
</protein>
<dbReference type="NCBIfam" id="TIGR01430">
    <property type="entry name" value="aden_deam"/>
    <property type="match status" value="1"/>
</dbReference>
<evidence type="ECO:0000256" key="4">
    <source>
        <dbReference type="ARBA" id="ARBA00022801"/>
    </source>
</evidence>
<dbReference type="InterPro" id="IPR001365">
    <property type="entry name" value="A_deaminase_dom"/>
</dbReference>
<evidence type="ECO:0000256" key="2">
    <source>
        <dbReference type="ARBA" id="ARBA00006676"/>
    </source>
</evidence>
<keyword evidence="3" id="KW-0479">Metal-binding</keyword>
<evidence type="ECO:0000256" key="3">
    <source>
        <dbReference type="ARBA" id="ARBA00022723"/>
    </source>
</evidence>
<name>A0ABQ4FHR0_9ACTN</name>
<evidence type="ECO:0000256" key="1">
    <source>
        <dbReference type="ARBA" id="ARBA00001947"/>
    </source>
</evidence>
<evidence type="ECO:0000256" key="5">
    <source>
        <dbReference type="ARBA" id="ARBA00022833"/>
    </source>
</evidence>
<organism evidence="7 8">
    <name type="scientific">Microbispora amethystogenes</name>
    <dbReference type="NCBI Taxonomy" id="1427754"/>
    <lineage>
        <taxon>Bacteria</taxon>
        <taxon>Bacillati</taxon>
        <taxon>Actinomycetota</taxon>
        <taxon>Actinomycetes</taxon>
        <taxon>Streptosporangiales</taxon>
        <taxon>Streptosporangiaceae</taxon>
        <taxon>Microbispora</taxon>
    </lineage>
</organism>
<keyword evidence="4" id="KW-0378">Hydrolase</keyword>
<dbReference type="Pfam" id="PF00962">
    <property type="entry name" value="A_deaminase"/>
    <property type="match status" value="1"/>
</dbReference>
<comment type="caution">
    <text evidence="7">The sequence shown here is derived from an EMBL/GenBank/DDBJ whole genome shotgun (WGS) entry which is preliminary data.</text>
</comment>
<dbReference type="Gene3D" id="3.20.20.140">
    <property type="entry name" value="Metal-dependent hydrolases"/>
    <property type="match status" value="1"/>
</dbReference>
<dbReference type="PANTHER" id="PTHR43114">
    <property type="entry name" value="ADENINE DEAMINASE"/>
    <property type="match status" value="1"/>
</dbReference>